<sequence>MSKVEIAVLFLRTIEWSSRHYSGHLRADFPRRQTWIYHSFHLLCVMKLVRHFGSFSSLNEYVLVEQENIRFLPVSNSCNVLGISHIECQAKEKYQTNNKFPQRLLKYHF</sequence>
<dbReference type="KEGG" id="dya:Dyak_GE27337"/>
<dbReference type="Proteomes" id="UP000002282">
    <property type="component" value="Chromosome 3R"/>
</dbReference>
<feature type="non-terminal residue" evidence="1">
    <location>
        <position position="1"/>
    </location>
</feature>
<gene>
    <name evidence="1" type="primary">Dyak\GE27337</name>
    <name evidence="1" type="synonym">GE27337</name>
    <name evidence="1" type="ORF">Dyak_GE27337</name>
</gene>
<name>A0A0R1E5W3_DROYA</name>
<reference evidence="1 2" key="1">
    <citation type="journal article" date="2007" name="Nature">
        <title>Evolution of genes and genomes on the Drosophila phylogeny.</title>
        <authorList>
            <consortium name="Drosophila 12 Genomes Consortium"/>
            <person name="Clark A.G."/>
            <person name="Eisen M.B."/>
            <person name="Smith D.R."/>
            <person name="Bergman C.M."/>
            <person name="Oliver B."/>
            <person name="Markow T.A."/>
            <person name="Kaufman T.C."/>
            <person name="Kellis M."/>
            <person name="Gelbart W."/>
            <person name="Iyer V.N."/>
            <person name="Pollard D.A."/>
            <person name="Sackton T.B."/>
            <person name="Larracuente A.M."/>
            <person name="Singh N.D."/>
            <person name="Abad J.P."/>
            <person name="Abt D.N."/>
            <person name="Adryan B."/>
            <person name="Aguade M."/>
            <person name="Akashi H."/>
            <person name="Anderson W.W."/>
            <person name="Aquadro C.F."/>
            <person name="Ardell D.H."/>
            <person name="Arguello R."/>
            <person name="Artieri C.G."/>
            <person name="Barbash D.A."/>
            <person name="Barker D."/>
            <person name="Barsanti P."/>
            <person name="Batterham P."/>
            <person name="Batzoglou S."/>
            <person name="Begun D."/>
            <person name="Bhutkar A."/>
            <person name="Blanco E."/>
            <person name="Bosak S.A."/>
            <person name="Bradley R.K."/>
            <person name="Brand A.D."/>
            <person name="Brent M.R."/>
            <person name="Brooks A.N."/>
            <person name="Brown R.H."/>
            <person name="Butlin R.K."/>
            <person name="Caggese C."/>
            <person name="Calvi B.R."/>
            <person name="Bernardo de Carvalho A."/>
            <person name="Caspi A."/>
            <person name="Castrezana S."/>
            <person name="Celniker S.E."/>
            <person name="Chang J.L."/>
            <person name="Chapple C."/>
            <person name="Chatterji S."/>
            <person name="Chinwalla A."/>
            <person name="Civetta A."/>
            <person name="Clifton S.W."/>
            <person name="Comeron J.M."/>
            <person name="Costello J.C."/>
            <person name="Coyne J.A."/>
            <person name="Daub J."/>
            <person name="David R.G."/>
            <person name="Delcher A.L."/>
            <person name="Delehaunty K."/>
            <person name="Do C.B."/>
            <person name="Ebling H."/>
            <person name="Edwards K."/>
            <person name="Eickbush T."/>
            <person name="Evans J.D."/>
            <person name="Filipski A."/>
            <person name="Findeiss S."/>
            <person name="Freyhult E."/>
            <person name="Fulton L."/>
            <person name="Fulton R."/>
            <person name="Garcia A.C."/>
            <person name="Gardiner A."/>
            <person name="Garfield D.A."/>
            <person name="Garvin B.E."/>
            <person name="Gibson G."/>
            <person name="Gilbert D."/>
            <person name="Gnerre S."/>
            <person name="Godfrey J."/>
            <person name="Good R."/>
            <person name="Gotea V."/>
            <person name="Gravely B."/>
            <person name="Greenberg A.J."/>
            <person name="Griffiths-Jones S."/>
            <person name="Gross S."/>
            <person name="Guigo R."/>
            <person name="Gustafson E.A."/>
            <person name="Haerty W."/>
            <person name="Hahn M.W."/>
            <person name="Halligan D.L."/>
            <person name="Halpern A.L."/>
            <person name="Halter G.M."/>
            <person name="Han M.V."/>
            <person name="Heger A."/>
            <person name="Hillier L."/>
            <person name="Hinrichs A.S."/>
            <person name="Holmes I."/>
            <person name="Hoskins R.A."/>
            <person name="Hubisz M.J."/>
            <person name="Hultmark D."/>
            <person name="Huntley M.A."/>
            <person name="Jaffe D.B."/>
            <person name="Jagadeeshan S."/>
            <person name="Jeck W.R."/>
            <person name="Johnson J."/>
            <person name="Jones C.D."/>
            <person name="Jordan W.C."/>
            <person name="Karpen G.H."/>
            <person name="Kataoka E."/>
            <person name="Keightley P.D."/>
            <person name="Kheradpour P."/>
            <person name="Kirkness E.F."/>
            <person name="Koerich L.B."/>
            <person name="Kristiansen K."/>
            <person name="Kudrna D."/>
            <person name="Kulathinal R.J."/>
            <person name="Kumar S."/>
            <person name="Kwok R."/>
            <person name="Lander E."/>
            <person name="Langley C.H."/>
            <person name="Lapoint R."/>
            <person name="Lazzaro B.P."/>
            <person name="Lee S.J."/>
            <person name="Levesque L."/>
            <person name="Li R."/>
            <person name="Lin C.F."/>
            <person name="Lin M.F."/>
            <person name="Lindblad-Toh K."/>
            <person name="Llopart A."/>
            <person name="Long M."/>
            <person name="Low L."/>
            <person name="Lozovsky E."/>
            <person name="Lu J."/>
            <person name="Luo M."/>
            <person name="Machado C.A."/>
            <person name="Makalowski W."/>
            <person name="Marzo M."/>
            <person name="Matsuda M."/>
            <person name="Matzkin L."/>
            <person name="McAllister B."/>
            <person name="McBride C.S."/>
            <person name="McKernan B."/>
            <person name="McKernan K."/>
            <person name="Mendez-Lago M."/>
            <person name="Minx P."/>
            <person name="Mollenhauer M.U."/>
            <person name="Montooth K."/>
            <person name="Mount S.M."/>
            <person name="Mu X."/>
            <person name="Myers E."/>
            <person name="Negre B."/>
            <person name="Newfeld S."/>
            <person name="Nielsen R."/>
            <person name="Noor M.A."/>
            <person name="O'Grady P."/>
            <person name="Pachter L."/>
            <person name="Papaceit M."/>
            <person name="Parisi M.J."/>
            <person name="Parisi M."/>
            <person name="Parts L."/>
            <person name="Pedersen J.S."/>
            <person name="Pesole G."/>
            <person name="Phillippy A.M."/>
            <person name="Ponting C.P."/>
            <person name="Pop M."/>
            <person name="Porcelli D."/>
            <person name="Powell J.R."/>
            <person name="Prohaska S."/>
            <person name="Pruitt K."/>
            <person name="Puig M."/>
            <person name="Quesneville H."/>
            <person name="Ram K.R."/>
            <person name="Rand D."/>
            <person name="Rasmussen M.D."/>
            <person name="Reed L.K."/>
            <person name="Reenan R."/>
            <person name="Reily A."/>
            <person name="Remington K.A."/>
            <person name="Rieger T.T."/>
            <person name="Ritchie M.G."/>
            <person name="Robin C."/>
            <person name="Rogers Y.H."/>
            <person name="Rohde C."/>
            <person name="Rozas J."/>
            <person name="Rubenfield M.J."/>
            <person name="Ruiz A."/>
            <person name="Russo S."/>
            <person name="Salzberg S.L."/>
            <person name="Sanchez-Gracia A."/>
            <person name="Saranga D.J."/>
            <person name="Sato H."/>
            <person name="Schaeffer S.W."/>
            <person name="Schatz M.C."/>
            <person name="Schlenke T."/>
            <person name="Schwartz R."/>
            <person name="Segarra C."/>
            <person name="Singh R.S."/>
            <person name="Sirot L."/>
            <person name="Sirota M."/>
            <person name="Sisneros N.B."/>
            <person name="Smith C.D."/>
            <person name="Smith T.F."/>
            <person name="Spieth J."/>
            <person name="Stage D.E."/>
            <person name="Stark A."/>
            <person name="Stephan W."/>
            <person name="Strausberg R.L."/>
            <person name="Strempel S."/>
            <person name="Sturgill D."/>
            <person name="Sutton G."/>
            <person name="Sutton G.G."/>
            <person name="Tao W."/>
            <person name="Teichmann S."/>
            <person name="Tobari Y.N."/>
            <person name="Tomimura Y."/>
            <person name="Tsolas J.M."/>
            <person name="Valente V.L."/>
            <person name="Venter E."/>
            <person name="Venter J.C."/>
            <person name="Vicario S."/>
            <person name="Vieira F.G."/>
            <person name="Vilella A.J."/>
            <person name="Villasante A."/>
            <person name="Walenz B."/>
            <person name="Wang J."/>
            <person name="Wasserman M."/>
            <person name="Watts T."/>
            <person name="Wilson D."/>
            <person name="Wilson R.K."/>
            <person name="Wing R.A."/>
            <person name="Wolfner M.F."/>
            <person name="Wong A."/>
            <person name="Wong G.K."/>
            <person name="Wu C.I."/>
            <person name="Wu G."/>
            <person name="Yamamoto D."/>
            <person name="Yang H.P."/>
            <person name="Yang S.P."/>
            <person name="Yorke J.A."/>
            <person name="Yoshida K."/>
            <person name="Zdobnov E."/>
            <person name="Zhang P."/>
            <person name="Zhang Y."/>
            <person name="Zimin A.V."/>
            <person name="Baldwin J."/>
            <person name="Abdouelleil A."/>
            <person name="Abdulkadir J."/>
            <person name="Abebe A."/>
            <person name="Abera B."/>
            <person name="Abreu J."/>
            <person name="Acer S.C."/>
            <person name="Aftuck L."/>
            <person name="Alexander A."/>
            <person name="An P."/>
            <person name="Anderson E."/>
            <person name="Anderson S."/>
            <person name="Arachi H."/>
            <person name="Azer M."/>
            <person name="Bachantsang P."/>
            <person name="Barry A."/>
            <person name="Bayul T."/>
            <person name="Berlin A."/>
            <person name="Bessette D."/>
            <person name="Bloom T."/>
            <person name="Blye J."/>
            <person name="Boguslavskiy L."/>
            <person name="Bonnet C."/>
            <person name="Boukhgalter B."/>
            <person name="Bourzgui I."/>
            <person name="Brown A."/>
            <person name="Cahill P."/>
            <person name="Channer S."/>
            <person name="Cheshatsang Y."/>
            <person name="Chuda L."/>
            <person name="Citroen M."/>
            <person name="Collymore A."/>
            <person name="Cooke P."/>
            <person name="Costello M."/>
            <person name="D'Aco K."/>
            <person name="Daza R."/>
            <person name="De Haan G."/>
            <person name="DeGray S."/>
            <person name="DeMaso C."/>
            <person name="Dhargay N."/>
            <person name="Dooley K."/>
            <person name="Dooley E."/>
            <person name="Doricent M."/>
            <person name="Dorje P."/>
            <person name="Dorjee K."/>
            <person name="Dupes A."/>
            <person name="Elong R."/>
            <person name="Falk J."/>
            <person name="Farina A."/>
            <person name="Faro S."/>
            <person name="Ferguson D."/>
            <person name="Fisher S."/>
            <person name="Foley C.D."/>
            <person name="Franke A."/>
            <person name="Friedrich D."/>
            <person name="Gadbois L."/>
            <person name="Gearin G."/>
            <person name="Gearin C.R."/>
            <person name="Giannoukos G."/>
            <person name="Goode T."/>
            <person name="Graham J."/>
            <person name="Grandbois E."/>
            <person name="Grewal S."/>
            <person name="Gyaltsen K."/>
            <person name="Hafez N."/>
            <person name="Hagos B."/>
            <person name="Hall J."/>
            <person name="Henson C."/>
            <person name="Hollinger A."/>
            <person name="Honan T."/>
            <person name="Huard M.D."/>
            <person name="Hughes L."/>
            <person name="Hurhula B."/>
            <person name="Husby M.E."/>
            <person name="Kamat A."/>
            <person name="Kanga B."/>
            <person name="Kashin S."/>
            <person name="Khazanovich D."/>
            <person name="Kisner P."/>
            <person name="Lance K."/>
            <person name="Lara M."/>
            <person name="Lee W."/>
            <person name="Lennon N."/>
            <person name="Letendre F."/>
            <person name="LeVine R."/>
            <person name="Lipovsky A."/>
            <person name="Liu X."/>
            <person name="Liu J."/>
            <person name="Liu S."/>
            <person name="Lokyitsang T."/>
            <person name="Lokyitsang Y."/>
            <person name="Lubonja R."/>
            <person name="Lui A."/>
            <person name="MacDonald P."/>
            <person name="Magnisalis V."/>
            <person name="Maru K."/>
            <person name="Matthews C."/>
            <person name="McCusker W."/>
            <person name="McDonough S."/>
            <person name="Mehta T."/>
            <person name="Meldrim J."/>
            <person name="Meneus L."/>
            <person name="Mihai O."/>
            <person name="Mihalev A."/>
            <person name="Mihova T."/>
            <person name="Mittelman R."/>
            <person name="Mlenga V."/>
            <person name="Montmayeur A."/>
            <person name="Mulrain L."/>
            <person name="Navidi A."/>
            <person name="Naylor J."/>
            <person name="Negash T."/>
            <person name="Nguyen T."/>
            <person name="Nguyen N."/>
            <person name="Nicol R."/>
            <person name="Norbu C."/>
            <person name="Norbu N."/>
            <person name="Novod N."/>
            <person name="O'Neill B."/>
            <person name="Osman S."/>
            <person name="Markiewicz E."/>
            <person name="Oyono O.L."/>
            <person name="Patti C."/>
            <person name="Phunkhang P."/>
            <person name="Pierre F."/>
            <person name="Priest M."/>
            <person name="Raghuraman S."/>
            <person name="Rege F."/>
            <person name="Reyes R."/>
            <person name="Rise C."/>
            <person name="Rogov P."/>
            <person name="Ross K."/>
            <person name="Ryan E."/>
            <person name="Settipalli S."/>
            <person name="Shea T."/>
            <person name="Sherpa N."/>
            <person name="Shi L."/>
            <person name="Shih D."/>
            <person name="Sparrow T."/>
            <person name="Spaulding J."/>
            <person name="Stalker J."/>
            <person name="Stange-Thomann N."/>
            <person name="Stavropoulos S."/>
            <person name="Stone C."/>
            <person name="Strader C."/>
            <person name="Tesfaye S."/>
            <person name="Thomson T."/>
            <person name="Thoulutsang Y."/>
            <person name="Thoulutsang D."/>
            <person name="Topham K."/>
            <person name="Topping I."/>
            <person name="Tsamla T."/>
            <person name="Vassiliev H."/>
            <person name="Vo A."/>
            <person name="Wangchuk T."/>
            <person name="Wangdi T."/>
            <person name="Weiand M."/>
            <person name="Wilkinson J."/>
            <person name="Wilson A."/>
            <person name="Yadav S."/>
            <person name="Young G."/>
            <person name="Yu Q."/>
            <person name="Zembek L."/>
            <person name="Zhong D."/>
            <person name="Zimmer A."/>
            <person name="Zwirko Z."/>
            <person name="Jaffe D.B."/>
            <person name="Alvarez P."/>
            <person name="Brockman W."/>
            <person name="Butler J."/>
            <person name="Chin C."/>
            <person name="Gnerre S."/>
            <person name="Grabherr M."/>
            <person name="Kleber M."/>
            <person name="Mauceli E."/>
            <person name="MacCallum I."/>
        </authorList>
    </citation>
    <scope>NUCLEOTIDE SEQUENCE [LARGE SCALE GENOMIC DNA]</scope>
    <source>
        <strain evidence="2">Tai18E2 / Tucson 14021-0261.01</strain>
    </source>
</reference>
<evidence type="ECO:0000313" key="2">
    <source>
        <dbReference type="Proteomes" id="UP000002282"/>
    </source>
</evidence>
<organism evidence="1 2">
    <name type="scientific">Drosophila yakuba</name>
    <name type="common">Fruit fly</name>
    <dbReference type="NCBI Taxonomy" id="7245"/>
    <lineage>
        <taxon>Eukaryota</taxon>
        <taxon>Metazoa</taxon>
        <taxon>Ecdysozoa</taxon>
        <taxon>Arthropoda</taxon>
        <taxon>Hexapoda</taxon>
        <taxon>Insecta</taxon>
        <taxon>Pterygota</taxon>
        <taxon>Neoptera</taxon>
        <taxon>Endopterygota</taxon>
        <taxon>Diptera</taxon>
        <taxon>Brachycera</taxon>
        <taxon>Muscomorpha</taxon>
        <taxon>Ephydroidea</taxon>
        <taxon>Drosophilidae</taxon>
        <taxon>Drosophila</taxon>
        <taxon>Sophophora</taxon>
    </lineage>
</organism>
<accession>A0A0R1E5W3</accession>
<dbReference type="AlphaFoldDB" id="A0A0R1E5W3"/>
<keyword evidence="2" id="KW-1185">Reference proteome</keyword>
<evidence type="ECO:0000313" key="1">
    <source>
        <dbReference type="EMBL" id="KRK04469.1"/>
    </source>
</evidence>
<reference evidence="1 2" key="2">
    <citation type="journal article" date="2007" name="PLoS Biol.">
        <title>Principles of genome evolution in the Drosophila melanogaster species group.</title>
        <authorList>
            <person name="Ranz J.M."/>
            <person name="Maurin D."/>
            <person name="Chan Y.S."/>
            <person name="von Grotthuss M."/>
            <person name="Hillier L.W."/>
            <person name="Roote J."/>
            <person name="Ashburner M."/>
            <person name="Bergman C.M."/>
        </authorList>
    </citation>
    <scope>NUCLEOTIDE SEQUENCE [LARGE SCALE GENOMIC DNA]</scope>
    <source>
        <strain evidence="2">Tai18E2 / Tucson 14021-0261.01</strain>
    </source>
</reference>
<proteinExistence type="predicted"/>
<protein>
    <submittedName>
        <fullName evidence="1">Uncharacterized protein</fullName>
    </submittedName>
</protein>
<dbReference type="EMBL" id="CM000160">
    <property type="protein sequence ID" value="KRK04469.1"/>
    <property type="molecule type" value="Genomic_DNA"/>
</dbReference>